<dbReference type="InterPro" id="IPR009057">
    <property type="entry name" value="Homeodomain-like_sf"/>
</dbReference>
<gene>
    <name evidence="2" type="ORF">BpHYR1_053170</name>
</gene>
<dbReference type="EMBL" id="REGN01005651">
    <property type="protein sequence ID" value="RNA12622.1"/>
    <property type="molecule type" value="Genomic_DNA"/>
</dbReference>
<proteinExistence type="predicted"/>
<name>A0A3M7QMS1_BRAPC</name>
<dbReference type="Gene3D" id="1.10.10.10">
    <property type="entry name" value="Winged helix-like DNA-binding domain superfamily/Winged helix DNA-binding domain"/>
    <property type="match status" value="1"/>
</dbReference>
<comment type="caution">
    <text evidence="2">The sequence shown here is derived from an EMBL/GenBank/DDBJ whole genome shotgun (WGS) entry which is preliminary data.</text>
</comment>
<evidence type="ECO:0000313" key="2">
    <source>
        <dbReference type="EMBL" id="RNA12622.1"/>
    </source>
</evidence>
<evidence type="ECO:0000313" key="3">
    <source>
        <dbReference type="Proteomes" id="UP000276133"/>
    </source>
</evidence>
<dbReference type="SUPFAM" id="SSF46689">
    <property type="entry name" value="Homeodomain-like"/>
    <property type="match status" value="1"/>
</dbReference>
<keyword evidence="3" id="KW-1185">Reference proteome</keyword>
<feature type="region of interest" description="Disordered" evidence="1">
    <location>
        <begin position="87"/>
        <end position="109"/>
    </location>
</feature>
<sequence length="135" mass="15947">MCLDHKNVKCRWMRFFLTMRQISEIYLNFNETLKTKPLGYYREHLHYKWQIVSLLKSVDKKQNEIAKLLGVSSKCVSSTKQRYSETGTLSVPSRIASPQKEIRKNPTSSYQKVATDFNSKTQRSLIQRQEKHFLT</sequence>
<organism evidence="2 3">
    <name type="scientific">Brachionus plicatilis</name>
    <name type="common">Marine rotifer</name>
    <name type="synonym">Brachionus muelleri</name>
    <dbReference type="NCBI Taxonomy" id="10195"/>
    <lineage>
        <taxon>Eukaryota</taxon>
        <taxon>Metazoa</taxon>
        <taxon>Spiralia</taxon>
        <taxon>Gnathifera</taxon>
        <taxon>Rotifera</taxon>
        <taxon>Eurotatoria</taxon>
        <taxon>Monogononta</taxon>
        <taxon>Pseudotrocha</taxon>
        <taxon>Ploima</taxon>
        <taxon>Brachionidae</taxon>
        <taxon>Brachionus</taxon>
    </lineage>
</organism>
<evidence type="ECO:0000256" key="1">
    <source>
        <dbReference type="SAM" id="MobiDB-lite"/>
    </source>
</evidence>
<reference evidence="2 3" key="1">
    <citation type="journal article" date="2018" name="Sci. Rep.">
        <title>Genomic signatures of local adaptation to the degree of environmental predictability in rotifers.</title>
        <authorList>
            <person name="Franch-Gras L."/>
            <person name="Hahn C."/>
            <person name="Garcia-Roger E.M."/>
            <person name="Carmona M.J."/>
            <person name="Serra M."/>
            <person name="Gomez A."/>
        </authorList>
    </citation>
    <scope>NUCLEOTIDE SEQUENCE [LARGE SCALE GENOMIC DNA]</scope>
    <source>
        <strain evidence="2">HYR1</strain>
    </source>
</reference>
<dbReference type="Proteomes" id="UP000276133">
    <property type="component" value="Unassembled WGS sequence"/>
</dbReference>
<accession>A0A3M7QMS1</accession>
<dbReference type="InterPro" id="IPR036388">
    <property type="entry name" value="WH-like_DNA-bd_sf"/>
</dbReference>
<dbReference type="AlphaFoldDB" id="A0A3M7QMS1"/>
<protein>
    <submittedName>
        <fullName evidence="2">Uncharacterized protein</fullName>
    </submittedName>
</protein>